<dbReference type="AlphaFoldDB" id="A0ABD0Z6Z9"/>
<dbReference type="Proteomes" id="UP001558652">
    <property type="component" value="Unassembled WGS sequence"/>
</dbReference>
<sequence>IAGNQIHEELHKSGTLVNVNLTVPEAIAAAGTKTRFIAEWKSLVYMINLANTLYDELNANVKEWYDRPPPRCGSDLFVALITENRTVLIVFQENMDTVTLIDSHQHTPHGALIAQVPSSHLKELCQWYSGMLRRLYGLNPDCYELSFLYFKCFNSGEMIQTSNLASN</sequence>
<name>A0ABD0Z6Z9_9HEMI</name>
<evidence type="ECO:0000313" key="1">
    <source>
        <dbReference type="EMBL" id="KAL1140322.1"/>
    </source>
</evidence>
<comment type="caution">
    <text evidence="1">The sequence shown here is derived from an EMBL/GenBank/DDBJ whole genome shotgun (WGS) entry which is preliminary data.</text>
</comment>
<protein>
    <submittedName>
        <fullName evidence="1">Uncharacterized protein</fullName>
    </submittedName>
</protein>
<gene>
    <name evidence="1" type="ORF">AAG570_000254</name>
</gene>
<evidence type="ECO:0000313" key="2">
    <source>
        <dbReference type="Proteomes" id="UP001558652"/>
    </source>
</evidence>
<feature type="non-terminal residue" evidence="1">
    <location>
        <position position="1"/>
    </location>
</feature>
<accession>A0ABD0Z6Z9</accession>
<organism evidence="1 2">
    <name type="scientific">Ranatra chinensis</name>
    <dbReference type="NCBI Taxonomy" id="642074"/>
    <lineage>
        <taxon>Eukaryota</taxon>
        <taxon>Metazoa</taxon>
        <taxon>Ecdysozoa</taxon>
        <taxon>Arthropoda</taxon>
        <taxon>Hexapoda</taxon>
        <taxon>Insecta</taxon>
        <taxon>Pterygota</taxon>
        <taxon>Neoptera</taxon>
        <taxon>Paraneoptera</taxon>
        <taxon>Hemiptera</taxon>
        <taxon>Heteroptera</taxon>
        <taxon>Panheteroptera</taxon>
        <taxon>Nepomorpha</taxon>
        <taxon>Nepidae</taxon>
        <taxon>Ranatrinae</taxon>
        <taxon>Ranatra</taxon>
    </lineage>
</organism>
<dbReference type="EMBL" id="JBFDAA010000001">
    <property type="protein sequence ID" value="KAL1140322.1"/>
    <property type="molecule type" value="Genomic_DNA"/>
</dbReference>
<reference evidence="1 2" key="1">
    <citation type="submission" date="2024-07" db="EMBL/GenBank/DDBJ databases">
        <title>Chromosome-level genome assembly of the water stick insect Ranatra chinensis (Heteroptera: Nepidae).</title>
        <authorList>
            <person name="Liu X."/>
        </authorList>
    </citation>
    <scope>NUCLEOTIDE SEQUENCE [LARGE SCALE GENOMIC DNA]</scope>
    <source>
        <strain evidence="1">Cailab_2021Rc</strain>
        <tissue evidence="1">Muscle</tissue>
    </source>
</reference>
<proteinExistence type="predicted"/>
<keyword evidence="2" id="KW-1185">Reference proteome</keyword>